<sequence length="77" mass="8767">MFVLIGFKTVLRTLFSRPATCQYCGAYAEQHVEERANRLTVFFIPVLTTSRRYAFTCSNCGRSTGISRSQKNALQRP</sequence>
<keyword evidence="3" id="KW-1185">Reference proteome</keyword>
<protein>
    <submittedName>
        <fullName evidence="2">Zinc-ribbon domain-containing protein</fullName>
    </submittedName>
</protein>
<proteinExistence type="predicted"/>
<dbReference type="Pfam" id="PF17032">
    <property type="entry name" value="Zn_ribbon_15"/>
    <property type="match status" value="1"/>
</dbReference>
<feature type="domain" description="Zinc-ribbon 15" evidence="1">
    <location>
        <begin position="20"/>
        <end position="68"/>
    </location>
</feature>
<dbReference type="InterPro" id="IPR031493">
    <property type="entry name" value="Zinc_ribbon_15"/>
</dbReference>
<organism evidence="2 3">
    <name type="scientific">Arthrobacter yangruifuii</name>
    <dbReference type="NCBI Taxonomy" id="2606616"/>
    <lineage>
        <taxon>Bacteria</taxon>
        <taxon>Bacillati</taxon>
        <taxon>Actinomycetota</taxon>
        <taxon>Actinomycetes</taxon>
        <taxon>Micrococcales</taxon>
        <taxon>Micrococcaceae</taxon>
        <taxon>Arthrobacter</taxon>
    </lineage>
</organism>
<name>A0A5N6MHU1_9MICC</name>
<gene>
    <name evidence="2" type="ORF">GD627_08970</name>
</gene>
<dbReference type="Proteomes" id="UP000326852">
    <property type="component" value="Unassembled WGS sequence"/>
</dbReference>
<accession>A0A5N6MHU1</accession>
<evidence type="ECO:0000313" key="2">
    <source>
        <dbReference type="EMBL" id="KAD3632973.1"/>
    </source>
</evidence>
<evidence type="ECO:0000313" key="3">
    <source>
        <dbReference type="Proteomes" id="UP000326852"/>
    </source>
</evidence>
<dbReference type="OrthoDB" id="4377018at2"/>
<dbReference type="RefSeq" id="WP_146362120.1">
    <property type="nucleotide sequence ID" value="NZ_VOAL01000003.1"/>
</dbReference>
<reference evidence="2 3" key="1">
    <citation type="submission" date="2019-08" db="EMBL/GenBank/DDBJ databases">
        <title>Arthrobacter sp. nov., isolated from plateau pika and Tibetan wild ass.</title>
        <authorList>
            <person name="Ge Y."/>
        </authorList>
    </citation>
    <scope>NUCLEOTIDE SEQUENCE [LARGE SCALE GENOMIC DNA]</scope>
    <source>
        <strain evidence="2 3">785</strain>
    </source>
</reference>
<dbReference type="EMBL" id="VTFX01000004">
    <property type="protein sequence ID" value="KAD3632973.1"/>
    <property type="molecule type" value="Genomic_DNA"/>
</dbReference>
<comment type="caution">
    <text evidence="2">The sequence shown here is derived from an EMBL/GenBank/DDBJ whole genome shotgun (WGS) entry which is preliminary data.</text>
</comment>
<evidence type="ECO:0000259" key="1">
    <source>
        <dbReference type="Pfam" id="PF17032"/>
    </source>
</evidence>
<dbReference type="AlphaFoldDB" id="A0A5N6MHU1"/>